<protein>
    <submittedName>
        <fullName evidence="10">Uncharacterized protein</fullName>
    </submittedName>
</protein>
<dbReference type="InterPro" id="IPR013087">
    <property type="entry name" value="Znf_C2H2_type"/>
</dbReference>
<keyword evidence="3 5" id="KW-0067">ATP-binding</keyword>
<dbReference type="Gene3D" id="3.30.200.20">
    <property type="entry name" value="Phosphorylase Kinase, domain 1"/>
    <property type="match status" value="1"/>
</dbReference>
<reference evidence="10 11" key="1">
    <citation type="submission" date="2024-02" db="EMBL/GenBank/DDBJ databases">
        <authorList>
            <person name="Chen Y."/>
            <person name="Shah S."/>
            <person name="Dougan E. K."/>
            <person name="Thang M."/>
            <person name="Chan C."/>
        </authorList>
    </citation>
    <scope>NUCLEOTIDE SEQUENCE [LARGE SCALE GENOMIC DNA]</scope>
</reference>
<dbReference type="PROSITE" id="PS50011">
    <property type="entry name" value="PROTEIN_KINASE_DOM"/>
    <property type="match status" value="1"/>
</dbReference>
<evidence type="ECO:0000256" key="5">
    <source>
        <dbReference type="PROSITE-ProRule" id="PRU10141"/>
    </source>
</evidence>
<dbReference type="PANTHER" id="PTHR44329">
    <property type="entry name" value="SERINE/THREONINE-PROTEIN KINASE TNNI3K-RELATED"/>
    <property type="match status" value="1"/>
</dbReference>
<dbReference type="InterPro" id="IPR017441">
    <property type="entry name" value="Protein_kinase_ATP_BS"/>
</dbReference>
<evidence type="ECO:0000256" key="4">
    <source>
        <dbReference type="PROSITE-ProRule" id="PRU00042"/>
    </source>
</evidence>
<feature type="coiled-coil region" evidence="6">
    <location>
        <begin position="482"/>
        <end position="509"/>
    </location>
</feature>
<feature type="domain" description="Protein kinase" evidence="8">
    <location>
        <begin position="172"/>
        <end position="443"/>
    </location>
</feature>
<evidence type="ECO:0000259" key="8">
    <source>
        <dbReference type="PROSITE" id="PS50011"/>
    </source>
</evidence>
<keyword evidence="1" id="KW-0418">Kinase</keyword>
<keyword evidence="1" id="KW-0808">Transferase</keyword>
<evidence type="ECO:0000256" key="7">
    <source>
        <dbReference type="SAM" id="MobiDB-lite"/>
    </source>
</evidence>
<feature type="compositionally biased region" description="Basic and acidic residues" evidence="7">
    <location>
        <begin position="600"/>
        <end position="613"/>
    </location>
</feature>
<comment type="caution">
    <text evidence="10">The sequence shown here is derived from an EMBL/GenBank/DDBJ whole genome shotgun (WGS) entry which is preliminary data.</text>
</comment>
<proteinExistence type="predicted"/>
<dbReference type="PROSITE" id="PS00028">
    <property type="entry name" value="ZINC_FINGER_C2H2_1"/>
    <property type="match status" value="1"/>
</dbReference>
<feature type="binding site" evidence="5">
    <location>
        <position position="199"/>
    </location>
    <ligand>
        <name>ATP</name>
        <dbReference type="ChEBI" id="CHEBI:30616"/>
    </ligand>
</feature>
<dbReference type="SUPFAM" id="SSF56112">
    <property type="entry name" value="Protein kinase-like (PK-like)"/>
    <property type="match status" value="1"/>
</dbReference>
<keyword evidence="11" id="KW-1185">Reference proteome</keyword>
<dbReference type="Proteomes" id="UP001642484">
    <property type="component" value="Unassembled WGS sequence"/>
</dbReference>
<feature type="domain" description="C2H2-type" evidence="9">
    <location>
        <begin position="539"/>
        <end position="567"/>
    </location>
</feature>
<dbReference type="InterPro" id="IPR051681">
    <property type="entry name" value="Ser/Thr_Kinases-Pseudokinases"/>
</dbReference>
<evidence type="ECO:0000256" key="2">
    <source>
        <dbReference type="ARBA" id="ARBA00022741"/>
    </source>
</evidence>
<keyword evidence="2 5" id="KW-0547">Nucleotide-binding</keyword>
<keyword evidence="1" id="KW-0723">Serine/threonine-protein kinase</keyword>
<organism evidence="10 11">
    <name type="scientific">Durusdinium trenchii</name>
    <dbReference type="NCBI Taxonomy" id="1381693"/>
    <lineage>
        <taxon>Eukaryota</taxon>
        <taxon>Sar</taxon>
        <taxon>Alveolata</taxon>
        <taxon>Dinophyceae</taxon>
        <taxon>Suessiales</taxon>
        <taxon>Symbiodiniaceae</taxon>
        <taxon>Durusdinium</taxon>
    </lineage>
</organism>
<evidence type="ECO:0000256" key="1">
    <source>
        <dbReference type="ARBA" id="ARBA00022527"/>
    </source>
</evidence>
<dbReference type="InterPro" id="IPR001245">
    <property type="entry name" value="Ser-Thr/Tyr_kinase_cat_dom"/>
</dbReference>
<dbReference type="PROSITE" id="PS00108">
    <property type="entry name" value="PROTEIN_KINASE_ST"/>
    <property type="match status" value="1"/>
</dbReference>
<dbReference type="Gene3D" id="1.10.510.10">
    <property type="entry name" value="Transferase(Phosphotransferase) domain 1"/>
    <property type="match status" value="1"/>
</dbReference>
<dbReference type="InterPro" id="IPR011009">
    <property type="entry name" value="Kinase-like_dom_sf"/>
</dbReference>
<dbReference type="SMART" id="SM00220">
    <property type="entry name" value="S_TKc"/>
    <property type="match status" value="1"/>
</dbReference>
<keyword evidence="4" id="KW-0863">Zinc-finger</keyword>
<evidence type="ECO:0000256" key="6">
    <source>
        <dbReference type="SAM" id="Coils"/>
    </source>
</evidence>
<name>A0ABP0HTE5_9DINO</name>
<dbReference type="EMBL" id="CAXAMN010001114">
    <property type="protein sequence ID" value="CAK8992664.1"/>
    <property type="molecule type" value="Genomic_DNA"/>
</dbReference>
<keyword evidence="6" id="KW-0175">Coiled coil</keyword>
<sequence length="613" mass="68324">MVWLLPVATAIPTIFEESCGRSGRSAEDLERRYAESVTHHRKANGELLMGDLLGEVGSPERKRRTTGAALVPQRAVLFKAVADWLGMIACTLQRQQEVTLNVVQVGQVPCVVDLLFDPGALYEEPSPKSQEYRRLLTLVGQQRALEAPSARRDLAGYMPRPPWHVEPWELEISRGERIGRGGFGEVFHGRWAGVRIAVKEMKDNSPNDGDVMDFFLEIAMLSQLNHPNIVRFWRGSTEMHAGSRSLLMVTEYIKQGGLSRLLHGHGGPALPDPLTLPQSLSFALDVARGVQYLHSQRILHLDLKSPNVLCAPVWTAKLCDFGLAKMRGEATYVQSTIQGVSPVWAPPEMFDHWNGGLTEKADVYSFAVIFFELLTKQLPFSEISAAQLPAAKAAGQLPSIPPKVPPDCAELICQCCVADPLARPSMSGAAARVREIAQSHEIQLSDVKPPAALLRFDDDQERRVQEAENAAAKRLIEVDKQRAVLRVELADLHKKIEDLRKRTAELSAQGVPAGYQPESAESDTTWCEPFIQEVDGMKFRCMLCSKLFRGPEYAKMHLEAKHREEARRIIEDKYFDCDVSREDAMPLHRAMGHGGTAHRKGLETEVNTEQRES</sequence>
<accession>A0ABP0HTE5</accession>
<evidence type="ECO:0000259" key="9">
    <source>
        <dbReference type="PROSITE" id="PS50157"/>
    </source>
</evidence>
<dbReference type="PROSITE" id="PS00107">
    <property type="entry name" value="PROTEIN_KINASE_ATP"/>
    <property type="match status" value="1"/>
</dbReference>
<dbReference type="PROSITE" id="PS50157">
    <property type="entry name" value="ZINC_FINGER_C2H2_2"/>
    <property type="match status" value="1"/>
</dbReference>
<gene>
    <name evidence="10" type="ORF">CCMP2556_LOCUS2946</name>
</gene>
<keyword evidence="4" id="KW-0479">Metal-binding</keyword>
<dbReference type="InterPro" id="IPR008271">
    <property type="entry name" value="Ser/Thr_kinase_AS"/>
</dbReference>
<evidence type="ECO:0000313" key="11">
    <source>
        <dbReference type="Proteomes" id="UP001642484"/>
    </source>
</evidence>
<dbReference type="InterPro" id="IPR000719">
    <property type="entry name" value="Prot_kinase_dom"/>
</dbReference>
<keyword evidence="4" id="KW-0862">Zinc</keyword>
<evidence type="ECO:0000313" key="10">
    <source>
        <dbReference type="EMBL" id="CAK8992664.1"/>
    </source>
</evidence>
<dbReference type="Pfam" id="PF07714">
    <property type="entry name" value="PK_Tyr_Ser-Thr"/>
    <property type="match status" value="1"/>
</dbReference>
<evidence type="ECO:0000256" key="3">
    <source>
        <dbReference type="ARBA" id="ARBA00022840"/>
    </source>
</evidence>
<feature type="region of interest" description="Disordered" evidence="7">
    <location>
        <begin position="590"/>
        <end position="613"/>
    </location>
</feature>